<dbReference type="Gramene" id="AUR62018502-RA">
    <property type="protein sequence ID" value="AUR62018502-RA:cds"/>
    <property type="gene ID" value="AUR62018502"/>
</dbReference>
<organism evidence="2 3">
    <name type="scientific">Chenopodium quinoa</name>
    <name type="common">Quinoa</name>
    <dbReference type="NCBI Taxonomy" id="63459"/>
    <lineage>
        <taxon>Eukaryota</taxon>
        <taxon>Viridiplantae</taxon>
        <taxon>Streptophyta</taxon>
        <taxon>Embryophyta</taxon>
        <taxon>Tracheophyta</taxon>
        <taxon>Spermatophyta</taxon>
        <taxon>Magnoliopsida</taxon>
        <taxon>eudicotyledons</taxon>
        <taxon>Gunneridae</taxon>
        <taxon>Pentapetalae</taxon>
        <taxon>Caryophyllales</taxon>
        <taxon>Chenopodiaceae</taxon>
        <taxon>Chenopodioideae</taxon>
        <taxon>Atripliceae</taxon>
        <taxon>Chenopodium</taxon>
    </lineage>
</organism>
<keyword evidence="3" id="KW-1185">Reference proteome</keyword>
<protein>
    <submittedName>
        <fullName evidence="2">Uncharacterized protein</fullName>
    </submittedName>
</protein>
<evidence type="ECO:0000313" key="2">
    <source>
        <dbReference type="EnsemblPlants" id="AUR62018502-RA:cds"/>
    </source>
</evidence>
<keyword evidence="1" id="KW-0472">Membrane</keyword>
<dbReference type="PANTHER" id="PTHR31009">
    <property type="entry name" value="S-ADENOSYL-L-METHIONINE:CARBOXYL METHYLTRANSFERASE FAMILY PROTEIN"/>
    <property type="match status" value="1"/>
</dbReference>
<dbReference type="SUPFAM" id="SSF53335">
    <property type="entry name" value="S-adenosyl-L-methionine-dependent methyltransferases"/>
    <property type="match status" value="1"/>
</dbReference>
<feature type="transmembrane region" description="Helical" evidence="1">
    <location>
        <begin position="124"/>
        <end position="150"/>
    </location>
</feature>
<proteinExistence type="predicted"/>
<keyword evidence="1" id="KW-0812">Transmembrane</keyword>
<dbReference type="Pfam" id="PF03492">
    <property type="entry name" value="Methyltransf_7"/>
    <property type="match status" value="1"/>
</dbReference>
<keyword evidence="1" id="KW-1133">Transmembrane helix</keyword>
<name>A0A803LTF8_CHEQI</name>
<dbReference type="Proteomes" id="UP000596660">
    <property type="component" value="Unplaced"/>
</dbReference>
<evidence type="ECO:0000256" key="1">
    <source>
        <dbReference type="SAM" id="Phobius"/>
    </source>
</evidence>
<accession>A0A803LTF8</accession>
<dbReference type="AlphaFoldDB" id="A0A803LTF8"/>
<dbReference type="EnsemblPlants" id="AUR62018502-RA">
    <property type="protein sequence ID" value="AUR62018502-RA:cds"/>
    <property type="gene ID" value="AUR62018502"/>
</dbReference>
<dbReference type="InterPro" id="IPR005299">
    <property type="entry name" value="MeTrfase_7"/>
</dbReference>
<dbReference type="InterPro" id="IPR029063">
    <property type="entry name" value="SAM-dependent_MTases_sf"/>
</dbReference>
<evidence type="ECO:0000313" key="3">
    <source>
        <dbReference type="Proteomes" id="UP000596660"/>
    </source>
</evidence>
<dbReference type="GO" id="GO:0008168">
    <property type="term" value="F:methyltransferase activity"/>
    <property type="evidence" value="ECO:0007669"/>
    <property type="project" value="InterPro"/>
</dbReference>
<reference evidence="2" key="2">
    <citation type="submission" date="2021-03" db="UniProtKB">
        <authorList>
            <consortium name="EnsemblPlants"/>
        </authorList>
    </citation>
    <scope>IDENTIFICATION</scope>
</reference>
<sequence>MEHPTTLCIADLGCSSSEQNCLSGLAYGLIETIDKARRGLGHGGPQEYHICLNDLPGNDFNTVFTSVTSFKDRLKQQLGDNALFNYASLVISGIAGKQGCVGAVWVLASVIKHGREGRCCCSTWLLLFCLAAAVLQACCCCSGSMLLLFWQHIGMQAAAVMLSAMLYA</sequence>
<reference evidence="2" key="1">
    <citation type="journal article" date="2017" name="Nature">
        <title>The genome of Chenopodium quinoa.</title>
        <authorList>
            <person name="Jarvis D.E."/>
            <person name="Ho Y.S."/>
            <person name="Lightfoot D.J."/>
            <person name="Schmoeckel S.M."/>
            <person name="Li B."/>
            <person name="Borm T.J.A."/>
            <person name="Ohyanagi H."/>
            <person name="Mineta K."/>
            <person name="Michell C.T."/>
            <person name="Saber N."/>
            <person name="Kharbatia N.M."/>
            <person name="Rupper R.R."/>
            <person name="Sharp A.R."/>
            <person name="Dally N."/>
            <person name="Boughton B.A."/>
            <person name="Woo Y.H."/>
            <person name="Gao G."/>
            <person name="Schijlen E.G.W.M."/>
            <person name="Guo X."/>
            <person name="Momin A.A."/>
            <person name="Negrao S."/>
            <person name="Al-Babili S."/>
            <person name="Gehring C."/>
            <person name="Roessner U."/>
            <person name="Jung C."/>
            <person name="Murphy K."/>
            <person name="Arold S.T."/>
            <person name="Gojobori T."/>
            <person name="van der Linden C.G."/>
            <person name="van Loo E.N."/>
            <person name="Jellen E.N."/>
            <person name="Maughan P.J."/>
            <person name="Tester M."/>
        </authorList>
    </citation>
    <scope>NUCLEOTIDE SEQUENCE [LARGE SCALE GENOMIC DNA]</scope>
    <source>
        <strain evidence="2">cv. PI 614886</strain>
    </source>
</reference>
<dbReference type="Gene3D" id="3.40.50.150">
    <property type="entry name" value="Vaccinia Virus protein VP39"/>
    <property type="match status" value="1"/>
</dbReference>